<evidence type="ECO:0000256" key="6">
    <source>
        <dbReference type="ARBA" id="ARBA00058104"/>
    </source>
</evidence>
<evidence type="ECO:0000313" key="9">
    <source>
        <dbReference type="Proteomes" id="UP000238954"/>
    </source>
</evidence>
<evidence type="ECO:0000259" key="7">
    <source>
        <dbReference type="Pfam" id="PF08511"/>
    </source>
</evidence>
<keyword evidence="9" id="KW-1185">Reference proteome</keyword>
<comment type="pathway">
    <text evidence="1">Cofactor biosynthesis; ubiquinone biosynthesis.</text>
</comment>
<dbReference type="RefSeq" id="WP_105999163.1">
    <property type="nucleotide sequence ID" value="NZ_CM009578.1"/>
</dbReference>
<gene>
    <name evidence="8" type="ORF">CVO77_11420</name>
</gene>
<dbReference type="PANTHER" id="PTHR21427">
    <property type="entry name" value="UBIQUINONE BIOSYNTHESIS PROTEIN COQ9, MITOCHONDRIAL"/>
    <property type="match status" value="1"/>
</dbReference>
<comment type="caution">
    <text evidence="8">The sequence shown here is derived from an EMBL/GenBank/DDBJ whole genome shotgun (WGS) entry which is preliminary data.</text>
</comment>
<sequence>MAQKLNTSLPADPTLDEIRAALAPLIAEGAAFDGFGNAALADAARRAGVDPDLARLAFPGGARDMVDAWFADIDAAMAAAWPAEKLATRKIRERITTLVETRIDLLAPARESLRRALALLALPTNAPHAARLGWRAADLMWRLAGDTATDYNHYSKRAILGAVYGSTMAVLLNDESEGFADTRAFLARRIDSVMRFEAWKHRRAARGIERPSLARFVGRLRYPGR</sequence>
<dbReference type="InterPro" id="IPR012762">
    <property type="entry name" value="Ubiq_biosynth_COQ9"/>
</dbReference>
<keyword evidence="4" id="KW-0809">Transit peptide</keyword>
<dbReference type="GO" id="GO:0006744">
    <property type="term" value="P:ubiquinone biosynthetic process"/>
    <property type="evidence" value="ECO:0007669"/>
    <property type="project" value="UniProtKB-KW"/>
</dbReference>
<dbReference type="AlphaFoldDB" id="A0A2S8B9C1"/>
<reference evidence="9" key="1">
    <citation type="submission" date="2017-11" db="EMBL/GenBank/DDBJ databases">
        <title>The complete genome sequence of Sphingopyxis pomeranensis sp. nov. strain WS5A3p.</title>
        <authorList>
            <person name="Kaminski M.A."/>
        </authorList>
    </citation>
    <scope>NUCLEOTIDE SEQUENCE [LARGE SCALE GENOMIC DNA]</scope>
    <source>
        <strain evidence="9">WS5A3p</strain>
    </source>
</reference>
<dbReference type="OrthoDB" id="7201143at2"/>
<accession>A0A2S8B9C1</accession>
<dbReference type="NCBIfam" id="TIGR02396">
    <property type="entry name" value="diverge_rpsU"/>
    <property type="match status" value="1"/>
</dbReference>
<organism evidence="8 9">
    <name type="scientific">Sphingopyxis lindanitolerans</name>
    <dbReference type="NCBI Taxonomy" id="2054227"/>
    <lineage>
        <taxon>Bacteria</taxon>
        <taxon>Pseudomonadati</taxon>
        <taxon>Pseudomonadota</taxon>
        <taxon>Alphaproteobacteria</taxon>
        <taxon>Sphingomonadales</taxon>
        <taxon>Sphingomonadaceae</taxon>
        <taxon>Sphingopyxis</taxon>
    </lineage>
</organism>
<keyword evidence="5" id="KW-0446">Lipid-binding</keyword>
<comment type="similarity">
    <text evidence="2">Belongs to the COQ9 family.</text>
</comment>
<dbReference type="Pfam" id="PF08511">
    <property type="entry name" value="COQ9"/>
    <property type="match status" value="1"/>
</dbReference>
<evidence type="ECO:0000256" key="1">
    <source>
        <dbReference type="ARBA" id="ARBA00004749"/>
    </source>
</evidence>
<proteinExistence type="inferred from homology"/>
<protein>
    <submittedName>
        <fullName evidence="8">COQ9 family protein</fullName>
    </submittedName>
</protein>
<evidence type="ECO:0000256" key="5">
    <source>
        <dbReference type="ARBA" id="ARBA00023121"/>
    </source>
</evidence>
<name>A0A2S8B9C1_9SPHN</name>
<dbReference type="PANTHER" id="PTHR21427:SF19">
    <property type="entry name" value="UBIQUINONE BIOSYNTHESIS PROTEIN COQ9, MITOCHONDRIAL"/>
    <property type="match status" value="1"/>
</dbReference>
<dbReference type="InterPro" id="IPR013718">
    <property type="entry name" value="COQ9_C"/>
</dbReference>
<dbReference type="GO" id="GO:0008289">
    <property type="term" value="F:lipid binding"/>
    <property type="evidence" value="ECO:0007669"/>
    <property type="project" value="UniProtKB-KW"/>
</dbReference>
<evidence type="ECO:0000256" key="3">
    <source>
        <dbReference type="ARBA" id="ARBA00022688"/>
    </source>
</evidence>
<dbReference type="EMBL" id="PHFW01000002">
    <property type="protein sequence ID" value="PQM29002.1"/>
    <property type="molecule type" value="Genomic_DNA"/>
</dbReference>
<dbReference type="Gene3D" id="1.10.357.10">
    <property type="entry name" value="Tetracycline Repressor, domain 2"/>
    <property type="match status" value="1"/>
</dbReference>
<evidence type="ECO:0000313" key="8">
    <source>
        <dbReference type="EMBL" id="PQM29002.1"/>
    </source>
</evidence>
<comment type="function">
    <text evidence="6">Membrane-associated protein that warps the membrane surface to access and bind aromatic isoprenes with high specificity, including ubiquinone (CoQ) isoprene intermediates and presents them directly to COQ7, therefore facilitating the COQ7-mediated hydroxylase step. Participates in the biosynthesis of coenzyme Q, also named ubiquinone, an essential lipid-soluble electron transporter for aerobic cellular respiration.</text>
</comment>
<feature type="domain" description="COQ9 C-terminal" evidence="7">
    <location>
        <begin position="126"/>
        <end position="197"/>
    </location>
</feature>
<keyword evidence="3" id="KW-0831">Ubiquinone biosynthesis</keyword>
<evidence type="ECO:0000256" key="2">
    <source>
        <dbReference type="ARBA" id="ARBA00010766"/>
    </source>
</evidence>
<dbReference type="Proteomes" id="UP000238954">
    <property type="component" value="Chromosome"/>
</dbReference>
<evidence type="ECO:0000256" key="4">
    <source>
        <dbReference type="ARBA" id="ARBA00022946"/>
    </source>
</evidence>